<reference evidence="7" key="1">
    <citation type="journal article" date="2019" name="Int. J. Syst. Evol. Microbiol.">
        <title>The Global Catalogue of Microorganisms (GCM) 10K type strain sequencing project: providing services to taxonomists for standard genome sequencing and annotation.</title>
        <authorList>
            <consortium name="The Broad Institute Genomics Platform"/>
            <consortium name="The Broad Institute Genome Sequencing Center for Infectious Disease"/>
            <person name="Wu L."/>
            <person name="Ma J."/>
        </authorList>
    </citation>
    <scope>NUCLEOTIDE SEQUENCE [LARGE SCALE GENOMIC DNA]</scope>
    <source>
        <strain evidence="7">CCUG 55491</strain>
    </source>
</reference>
<name>A0ABW2YRB7_9GAMM</name>
<dbReference type="InterPro" id="IPR045097">
    <property type="entry name" value="Thymidate_synth/dCMP_Mease"/>
</dbReference>
<evidence type="ECO:0000256" key="3">
    <source>
        <dbReference type="ARBA" id="ARBA00022679"/>
    </source>
</evidence>
<dbReference type="EMBL" id="JBHTIH010000007">
    <property type="protein sequence ID" value="MFD0740245.1"/>
    <property type="molecule type" value="Genomic_DNA"/>
</dbReference>
<dbReference type="CDD" id="cd00351">
    <property type="entry name" value="TS_Pyrimidine_HMase"/>
    <property type="match status" value="1"/>
</dbReference>
<dbReference type="InterPro" id="IPR000398">
    <property type="entry name" value="Thymidylate_synthase"/>
</dbReference>
<keyword evidence="7" id="KW-1185">Reference proteome</keyword>
<dbReference type="PANTHER" id="PTHR11548:SF9">
    <property type="entry name" value="THYMIDYLATE SYNTHASE"/>
    <property type="match status" value="1"/>
</dbReference>
<dbReference type="Pfam" id="PF00303">
    <property type="entry name" value="Thymidylat_synt"/>
    <property type="match status" value="1"/>
</dbReference>
<evidence type="ECO:0000256" key="4">
    <source>
        <dbReference type="SAM" id="MobiDB-lite"/>
    </source>
</evidence>
<dbReference type="InterPro" id="IPR036926">
    <property type="entry name" value="Thymidate_synth/dCMP_Mease_sf"/>
</dbReference>
<dbReference type="EC" id="2.1.1.45" evidence="1"/>
<dbReference type="Gene3D" id="3.30.572.10">
    <property type="entry name" value="Thymidylate synthase/dCMP hydroxymethylase domain"/>
    <property type="match status" value="1"/>
</dbReference>
<evidence type="ECO:0000313" key="7">
    <source>
        <dbReference type="Proteomes" id="UP001597090"/>
    </source>
</evidence>
<dbReference type="GO" id="GO:0032259">
    <property type="term" value="P:methylation"/>
    <property type="evidence" value="ECO:0007669"/>
    <property type="project" value="UniProtKB-KW"/>
</dbReference>
<proteinExistence type="predicted"/>
<accession>A0ABW2YRB7</accession>
<evidence type="ECO:0000259" key="5">
    <source>
        <dbReference type="Pfam" id="PF00303"/>
    </source>
</evidence>
<dbReference type="PANTHER" id="PTHR11548">
    <property type="entry name" value="THYMIDYLATE SYNTHASE 1"/>
    <property type="match status" value="1"/>
</dbReference>
<dbReference type="RefSeq" id="WP_386813363.1">
    <property type="nucleotide sequence ID" value="NZ_JBHTIH010000007.1"/>
</dbReference>
<protein>
    <recommendedName>
        <fullName evidence="1">thymidylate synthase</fullName>
        <ecNumber evidence="1">2.1.1.45</ecNumber>
    </recommendedName>
</protein>
<evidence type="ECO:0000256" key="1">
    <source>
        <dbReference type="ARBA" id="ARBA00011947"/>
    </source>
</evidence>
<dbReference type="SUPFAM" id="SSF55831">
    <property type="entry name" value="Thymidylate synthase/dCMP hydroxymethylase"/>
    <property type="match status" value="1"/>
</dbReference>
<gene>
    <name evidence="6" type="ORF">ACFQZQ_13255</name>
</gene>
<organism evidence="6 7">
    <name type="scientific">Lysobacter koreensis</name>
    <dbReference type="NCBI Taxonomy" id="266122"/>
    <lineage>
        <taxon>Bacteria</taxon>
        <taxon>Pseudomonadati</taxon>
        <taxon>Pseudomonadota</taxon>
        <taxon>Gammaproteobacteria</taxon>
        <taxon>Lysobacterales</taxon>
        <taxon>Lysobacteraceae</taxon>
        <taxon>Lysobacter</taxon>
    </lineage>
</organism>
<dbReference type="GO" id="GO:0004799">
    <property type="term" value="F:thymidylate synthase activity"/>
    <property type="evidence" value="ECO:0007669"/>
    <property type="project" value="UniProtKB-EC"/>
</dbReference>
<comment type="caution">
    <text evidence="6">The sequence shown here is derived from an EMBL/GenBank/DDBJ whole genome shotgun (WGS) entry which is preliminary data.</text>
</comment>
<evidence type="ECO:0000256" key="2">
    <source>
        <dbReference type="ARBA" id="ARBA00022603"/>
    </source>
</evidence>
<keyword evidence="3 6" id="KW-0808">Transferase</keyword>
<dbReference type="InterPro" id="IPR023451">
    <property type="entry name" value="Thymidate_synth/dCMP_Mease_dom"/>
</dbReference>
<feature type="domain" description="Thymidylate synthase/dCMP hydroxymethylase" evidence="5">
    <location>
        <begin position="46"/>
        <end position="218"/>
    </location>
</feature>
<evidence type="ECO:0000313" key="6">
    <source>
        <dbReference type="EMBL" id="MFD0740245.1"/>
    </source>
</evidence>
<feature type="region of interest" description="Disordered" evidence="4">
    <location>
        <begin position="312"/>
        <end position="331"/>
    </location>
</feature>
<keyword evidence="2 6" id="KW-0489">Methyltransferase</keyword>
<sequence>MDDLLHRVLTKLLAKKGRGLQATRGVTLEKTGVILHLTNPRARLSRTARRSQIFSCLGELAWYLAKTDSLAFITYYVAAYKKESADNKTISGAYGPRMFNFRGEDQVANIIKLLRERQNTRRAVIQIFDAADLKNTREVPCTCSIQFMVRQKKLHAFTMMRSNDAYLGLPHDVFAFTMIQELIARAVGVEIGTYKHVVGSLHLYEDHIEAAQAYVEDGLHETVQMPPMPVGNQFEAVKHFLKVESKIRRKKKVDLDSVDLEPYWKDLARLLRIYRFSRDSDPRGMARQMKKMTSKIYDQYIENKRRGVQQRLASAPVQRPLFPDSDAELAN</sequence>
<dbReference type="Proteomes" id="UP001597090">
    <property type="component" value="Unassembled WGS sequence"/>
</dbReference>
<dbReference type="PRINTS" id="PR00108">
    <property type="entry name" value="THYMDSNTHASE"/>
</dbReference>